<dbReference type="Proteomes" id="UP001066276">
    <property type="component" value="Chromosome 6"/>
</dbReference>
<protein>
    <submittedName>
        <fullName evidence="1">Uncharacterized protein</fullName>
    </submittedName>
</protein>
<accession>A0AAV7QGI7</accession>
<sequence>MVQLQGQSFAGVKRKLKELGYTCMLLFPAKLKVLHAGRSHFFPSPEAAWDWLEQNGVVETPDFLVGESGRRPRGTAEVHIAARRCRAGQGSRVIVRLDGALGLERQRQEQE</sequence>
<comment type="caution">
    <text evidence="1">The sequence shown here is derived from an EMBL/GenBank/DDBJ whole genome shotgun (WGS) entry which is preliminary data.</text>
</comment>
<dbReference type="AlphaFoldDB" id="A0AAV7QGI7"/>
<reference evidence="1" key="1">
    <citation type="journal article" date="2022" name="bioRxiv">
        <title>Sequencing and chromosome-scale assembly of the giantPleurodeles waltlgenome.</title>
        <authorList>
            <person name="Brown T."/>
            <person name="Elewa A."/>
            <person name="Iarovenko S."/>
            <person name="Subramanian E."/>
            <person name="Araus A.J."/>
            <person name="Petzold A."/>
            <person name="Susuki M."/>
            <person name="Suzuki K.-i.T."/>
            <person name="Hayashi T."/>
            <person name="Toyoda A."/>
            <person name="Oliveira C."/>
            <person name="Osipova E."/>
            <person name="Leigh N.D."/>
            <person name="Simon A."/>
            <person name="Yun M.H."/>
        </authorList>
    </citation>
    <scope>NUCLEOTIDE SEQUENCE</scope>
    <source>
        <strain evidence="1">20211129_DDA</strain>
        <tissue evidence="1">Liver</tissue>
    </source>
</reference>
<organism evidence="1 2">
    <name type="scientific">Pleurodeles waltl</name>
    <name type="common">Iberian ribbed newt</name>
    <dbReference type="NCBI Taxonomy" id="8319"/>
    <lineage>
        <taxon>Eukaryota</taxon>
        <taxon>Metazoa</taxon>
        <taxon>Chordata</taxon>
        <taxon>Craniata</taxon>
        <taxon>Vertebrata</taxon>
        <taxon>Euteleostomi</taxon>
        <taxon>Amphibia</taxon>
        <taxon>Batrachia</taxon>
        <taxon>Caudata</taxon>
        <taxon>Salamandroidea</taxon>
        <taxon>Salamandridae</taxon>
        <taxon>Pleurodelinae</taxon>
        <taxon>Pleurodeles</taxon>
    </lineage>
</organism>
<dbReference type="InterPro" id="IPR042566">
    <property type="entry name" value="L1_C"/>
</dbReference>
<dbReference type="EMBL" id="JANPWB010000010">
    <property type="protein sequence ID" value="KAJ1137628.1"/>
    <property type="molecule type" value="Genomic_DNA"/>
</dbReference>
<evidence type="ECO:0000313" key="1">
    <source>
        <dbReference type="EMBL" id="KAJ1137628.1"/>
    </source>
</evidence>
<keyword evidence="2" id="KW-1185">Reference proteome</keyword>
<evidence type="ECO:0000313" key="2">
    <source>
        <dbReference type="Proteomes" id="UP001066276"/>
    </source>
</evidence>
<name>A0AAV7QGI7_PLEWA</name>
<dbReference type="Gene3D" id="3.30.250.20">
    <property type="entry name" value="L1 transposable element, C-terminal domain"/>
    <property type="match status" value="1"/>
</dbReference>
<gene>
    <name evidence="1" type="ORF">NDU88_004026</name>
</gene>
<proteinExistence type="predicted"/>